<evidence type="ECO:0000313" key="1">
    <source>
        <dbReference type="EMBL" id="KAB8242542.1"/>
    </source>
</evidence>
<dbReference type="VEuPathDB" id="FungiDB:F9C07_2229846"/>
<name>A0A5N6GJP6_ASPFL</name>
<dbReference type="Proteomes" id="UP000325434">
    <property type="component" value="Unassembled WGS sequence"/>
</dbReference>
<accession>A0A5N6GJP6</accession>
<dbReference type="VEuPathDB" id="FungiDB:F9C07_2241870"/>
<gene>
    <name evidence="1" type="ORF">BDV35DRAFT_396666</name>
</gene>
<protein>
    <recommendedName>
        <fullName evidence="2">F-box domain-containing protein</fullName>
    </recommendedName>
</protein>
<dbReference type="InterPro" id="IPR032675">
    <property type="entry name" value="LRR_dom_sf"/>
</dbReference>
<dbReference type="SUPFAM" id="SSF52047">
    <property type="entry name" value="RNI-like"/>
    <property type="match status" value="1"/>
</dbReference>
<proteinExistence type="predicted"/>
<dbReference type="VEuPathDB" id="FungiDB:AFLA_008265"/>
<dbReference type="EMBL" id="ML734661">
    <property type="protein sequence ID" value="KAB8242542.1"/>
    <property type="molecule type" value="Genomic_DNA"/>
</dbReference>
<organism evidence="1">
    <name type="scientific">Aspergillus flavus</name>
    <dbReference type="NCBI Taxonomy" id="5059"/>
    <lineage>
        <taxon>Eukaryota</taxon>
        <taxon>Fungi</taxon>
        <taxon>Dikarya</taxon>
        <taxon>Ascomycota</taxon>
        <taxon>Pezizomycotina</taxon>
        <taxon>Eurotiomycetes</taxon>
        <taxon>Eurotiomycetidae</taxon>
        <taxon>Eurotiales</taxon>
        <taxon>Aspergillaceae</taxon>
        <taxon>Aspergillus</taxon>
        <taxon>Aspergillus subgen. Circumdati</taxon>
    </lineage>
</organism>
<dbReference type="AlphaFoldDB" id="A0A5N6GJP6"/>
<dbReference type="Gene3D" id="3.80.10.10">
    <property type="entry name" value="Ribonuclease Inhibitor"/>
    <property type="match status" value="1"/>
</dbReference>
<evidence type="ECO:0008006" key="2">
    <source>
        <dbReference type="Google" id="ProtNLM"/>
    </source>
</evidence>
<reference evidence="1" key="1">
    <citation type="submission" date="2019-04" db="EMBL/GenBank/DDBJ databases">
        <title>Friends and foes A comparative genomics study of 23 Aspergillus species from section Flavi.</title>
        <authorList>
            <consortium name="DOE Joint Genome Institute"/>
            <person name="Kjaerbolling I."/>
            <person name="Vesth T."/>
            <person name="Frisvad J.C."/>
            <person name="Nybo J.L."/>
            <person name="Theobald S."/>
            <person name="Kildgaard S."/>
            <person name="Isbrandt T."/>
            <person name="Kuo A."/>
            <person name="Sato A."/>
            <person name="Lyhne E.K."/>
            <person name="Kogle M.E."/>
            <person name="Wiebenga A."/>
            <person name="Kun R.S."/>
            <person name="Lubbers R.J."/>
            <person name="Makela M.R."/>
            <person name="Barry K."/>
            <person name="Chovatia M."/>
            <person name="Clum A."/>
            <person name="Daum C."/>
            <person name="Haridas S."/>
            <person name="He G."/>
            <person name="LaButti K."/>
            <person name="Lipzen A."/>
            <person name="Mondo S."/>
            <person name="Riley R."/>
            <person name="Salamov A."/>
            <person name="Simmons B.A."/>
            <person name="Magnuson J.K."/>
            <person name="Henrissat B."/>
            <person name="Mortensen U.H."/>
            <person name="Larsen T.O."/>
            <person name="Devries R.P."/>
            <person name="Grigoriev I.V."/>
            <person name="Machida M."/>
            <person name="Baker S.E."/>
            <person name="Andersen M.R."/>
        </authorList>
    </citation>
    <scope>NUCLEOTIDE SEQUENCE [LARGE SCALE GENOMIC DNA]</scope>
    <source>
        <strain evidence="1">CBS 121.62</strain>
    </source>
</reference>
<sequence length="630" mass="72257">MEILPIEIKWHICRFVKANPFGIIAPLSLTSRAWYDATAPILYETLIVRFGDSATLQKAVFELEEGRRGRLFLKHARRLDIVCLWNYSEKPRRHSNMIYQSMELVHYGLPASENTFLRSCLTECLDPELWPYIPDFRHYQEENWQPLISLIAHLEHLSELNFVVKNMYPPSLHQVLRQYHPECRLNIWTFQGVNLDTPILPRIQRPRAYENLDILCSSGLHTVAMDYFMDEAGRPWVHSDEILPIVCMTPSLKHLNIRGRSSRSVTLLKSVSKEYIATVKPGLAACLVSLSFTSPARCGPWEKTLLEMASFVDLSRLRSLDISIHSDPALLMRAASILTSLERLFLTMAPWMVRTAGQSADDEDMIAAVQAFNPLKYLWLRGLRRSESLHRILIQHGGSLRGLTIEPWDTNYQNSGLSTRYKYPLLNSHDVTELSGSCPNLQELRLPIKRRGGRPRECDIYNAIGQFPQLHTLVINLGCYHWSDCLNSQNDWAASFRDTLINAATDEDLARGIWDLIVSKQSTQSLRRLRLVPFGAAVYDEEERDAIWKVSRSFLVTCKTCMGQPPDVMEIGTEVWDFLGLPRGEIKGSEHWSSRLKKVMDNLWPLGGDGRWRVKSFPLQVDHLIAHNPS</sequence>